<dbReference type="HOGENOM" id="CLU_091718_3_1_9"/>
<accession>D9SVZ7</accession>
<organism evidence="1 2">
    <name type="scientific">Clostridium cellulovorans (strain ATCC 35296 / DSM 3052 / OCM 3 / 743B)</name>
    <dbReference type="NCBI Taxonomy" id="573061"/>
    <lineage>
        <taxon>Bacteria</taxon>
        <taxon>Bacillati</taxon>
        <taxon>Bacillota</taxon>
        <taxon>Clostridia</taxon>
        <taxon>Eubacteriales</taxon>
        <taxon>Clostridiaceae</taxon>
        <taxon>Clostridium</taxon>
    </lineage>
</organism>
<gene>
    <name evidence="1" type="ordered locus">Clocel_3532</name>
</gene>
<dbReference type="KEGG" id="ccb:Clocel_3532"/>
<evidence type="ECO:0000313" key="1">
    <source>
        <dbReference type="EMBL" id="ADL53208.1"/>
    </source>
</evidence>
<dbReference type="STRING" id="573061.Clocel_3532"/>
<dbReference type="AlphaFoldDB" id="D9SVZ7"/>
<dbReference type="Gene3D" id="2.40.30.200">
    <property type="match status" value="1"/>
</dbReference>
<dbReference type="OrthoDB" id="2734969at2"/>
<reference evidence="1 2" key="1">
    <citation type="submission" date="2010-08" db="EMBL/GenBank/DDBJ databases">
        <title>Complete sequence of Clostridium cellulovorans 743B.</title>
        <authorList>
            <consortium name="US DOE Joint Genome Institute"/>
            <person name="Lucas S."/>
            <person name="Copeland A."/>
            <person name="Lapidus A."/>
            <person name="Cheng J.-F."/>
            <person name="Bruce D."/>
            <person name="Goodwin L."/>
            <person name="Pitluck S."/>
            <person name="Chertkov O."/>
            <person name="Detter J.C."/>
            <person name="Han C."/>
            <person name="Tapia R."/>
            <person name="Land M."/>
            <person name="Hauser L."/>
            <person name="Chang Y.-J."/>
            <person name="Jeffries C."/>
            <person name="Kyrpides N."/>
            <person name="Ivanova N."/>
            <person name="Mikhailova N."/>
            <person name="Hemme C.L."/>
            <person name="Woyke T."/>
        </authorList>
    </citation>
    <scope>NUCLEOTIDE SEQUENCE [LARGE SCALE GENOMIC DNA]</scope>
    <source>
        <strain evidence="2">ATCC 35296 / DSM 3052 / OCM 3 / 743B</strain>
    </source>
</reference>
<dbReference type="eggNOG" id="COG4722">
    <property type="taxonomic scope" value="Bacteria"/>
</dbReference>
<name>D9SVZ7_CLOC7</name>
<evidence type="ECO:0000313" key="2">
    <source>
        <dbReference type="Proteomes" id="UP000002730"/>
    </source>
</evidence>
<dbReference type="RefSeq" id="WP_013291868.1">
    <property type="nucleotide sequence ID" value="NC_014393.1"/>
</dbReference>
<proteinExistence type="predicted"/>
<sequence length="235" mass="26896">MIKEGEIYFNNRTSLGMNLFLEEYPSIPIANEEYEEMKVEGRNGSLYVNKGTYSDRKISFNFTILSDQIEIDFDEVYKWLTEINDNRLVVGRKDKCFIVKKIIFGDLSKEFRTIGGFNIDFVCEPFRSDLQPTIYAITSSGFKFNYKGNAEAEPLFKVYGNGNVQLTVNGDTMQINSISSYVEIDSKLMQVRNQNGTSKDNDVLGDFPLFGYGQNTINYTGSITKIIVEYATKYK</sequence>
<dbReference type="EMBL" id="CP002160">
    <property type="protein sequence ID" value="ADL53208.1"/>
    <property type="molecule type" value="Genomic_DNA"/>
</dbReference>
<keyword evidence="2" id="KW-1185">Reference proteome</keyword>
<protein>
    <submittedName>
        <fullName evidence="1">Tail component family protein</fullName>
    </submittedName>
</protein>
<dbReference type="Proteomes" id="UP000002730">
    <property type="component" value="Chromosome"/>
</dbReference>